<protein>
    <submittedName>
        <fullName evidence="2">Uncharacterized protein</fullName>
    </submittedName>
</protein>
<gene>
    <name evidence="2" type="ORF">MPDQ_000508</name>
</gene>
<organism evidence="2 3">
    <name type="scientific">Monascus purpureus</name>
    <name type="common">Red mold</name>
    <name type="synonym">Monascus anka</name>
    <dbReference type="NCBI Taxonomy" id="5098"/>
    <lineage>
        <taxon>Eukaryota</taxon>
        <taxon>Fungi</taxon>
        <taxon>Dikarya</taxon>
        <taxon>Ascomycota</taxon>
        <taxon>Pezizomycotina</taxon>
        <taxon>Eurotiomycetes</taxon>
        <taxon>Eurotiomycetidae</taxon>
        <taxon>Eurotiales</taxon>
        <taxon>Aspergillaceae</taxon>
        <taxon>Monascus</taxon>
    </lineage>
</organism>
<evidence type="ECO:0000313" key="3">
    <source>
        <dbReference type="Proteomes" id="UP000319663"/>
    </source>
</evidence>
<feature type="region of interest" description="Disordered" evidence="1">
    <location>
        <begin position="104"/>
        <end position="149"/>
    </location>
</feature>
<feature type="compositionally biased region" description="Basic and acidic residues" evidence="1">
    <location>
        <begin position="66"/>
        <end position="78"/>
    </location>
</feature>
<name>A0A507R4H7_MONPU</name>
<feature type="compositionally biased region" description="Polar residues" evidence="1">
    <location>
        <begin position="24"/>
        <end position="52"/>
    </location>
</feature>
<feature type="compositionally biased region" description="Polar residues" evidence="1">
    <location>
        <begin position="1"/>
        <end position="12"/>
    </location>
</feature>
<proteinExistence type="predicted"/>
<dbReference type="EMBL" id="VIFY01000011">
    <property type="protein sequence ID" value="TQB76202.1"/>
    <property type="molecule type" value="Genomic_DNA"/>
</dbReference>
<feature type="compositionally biased region" description="Basic and acidic residues" evidence="1">
    <location>
        <begin position="113"/>
        <end position="131"/>
    </location>
</feature>
<reference evidence="2 3" key="1">
    <citation type="submission" date="2019-06" db="EMBL/GenBank/DDBJ databases">
        <title>Wine fermentation using esterase from Monascus purpureus.</title>
        <authorList>
            <person name="Geng C."/>
            <person name="Zhang Y."/>
        </authorList>
    </citation>
    <scope>NUCLEOTIDE SEQUENCE [LARGE SCALE GENOMIC DNA]</scope>
    <source>
        <strain evidence="2">HQ1</strain>
    </source>
</reference>
<sequence length="149" mass="16231">MSNRQNQDSHTGGSLYDWAKDGTTVPNDAGLQNTVPSYPRPSQTSESTQFDNQGLEEPSLAFAADNPKDVPRSTKDVGETGEVITGTGDALPSEIETKRLSWADLDPGAKGSTRNEKHDIFNRSAFDRKATDNPNANWQSGEHQGRNQV</sequence>
<dbReference type="Proteomes" id="UP000319663">
    <property type="component" value="Unassembled WGS sequence"/>
</dbReference>
<accession>A0A507R4H7</accession>
<dbReference type="AlphaFoldDB" id="A0A507R4H7"/>
<feature type="compositionally biased region" description="Polar residues" evidence="1">
    <location>
        <begin position="132"/>
        <end position="149"/>
    </location>
</feature>
<dbReference type="OrthoDB" id="5416172at2759"/>
<feature type="region of interest" description="Disordered" evidence="1">
    <location>
        <begin position="1"/>
        <end position="92"/>
    </location>
</feature>
<comment type="caution">
    <text evidence="2">The sequence shown here is derived from an EMBL/GenBank/DDBJ whole genome shotgun (WGS) entry which is preliminary data.</text>
</comment>
<keyword evidence="3" id="KW-1185">Reference proteome</keyword>
<evidence type="ECO:0000313" key="2">
    <source>
        <dbReference type="EMBL" id="TQB76202.1"/>
    </source>
</evidence>
<evidence type="ECO:0000256" key="1">
    <source>
        <dbReference type="SAM" id="MobiDB-lite"/>
    </source>
</evidence>